<protein>
    <submittedName>
        <fullName evidence="2">Pyridoxamine 5'-phosphate oxidase family protein</fullName>
    </submittedName>
</protein>
<sequence>MNQQEQTDSVFQERYQQFWEELGSGKVMVLSTSLNGIVSSRSMSIVILKEKLFFQTDCTFRKYRQLMENPHAALCAGNIQMEGICREVGTPQENEEFIQAFQAHFPNSFQRYSMLKKERLFLFEPKFIQRWLYDNGIPYVEQFDIYSRRYSLTLYSGE</sequence>
<accession>A0A9D1DEM6</accession>
<dbReference type="InterPro" id="IPR012349">
    <property type="entry name" value="Split_barrel_FMN-bd"/>
</dbReference>
<evidence type="ECO:0000259" key="1">
    <source>
        <dbReference type="Pfam" id="PF01243"/>
    </source>
</evidence>
<dbReference type="EMBL" id="DVGZ01000041">
    <property type="protein sequence ID" value="HIR46828.1"/>
    <property type="molecule type" value="Genomic_DNA"/>
</dbReference>
<comment type="caution">
    <text evidence="2">The sequence shown here is derived from an EMBL/GenBank/DDBJ whole genome shotgun (WGS) entry which is preliminary data.</text>
</comment>
<feature type="domain" description="Pyridoxamine 5'-phosphate oxidase N-terminal" evidence="1">
    <location>
        <begin position="15"/>
        <end position="129"/>
    </location>
</feature>
<gene>
    <name evidence="2" type="ORF">IAB89_04075</name>
</gene>
<reference evidence="2" key="1">
    <citation type="submission" date="2020-10" db="EMBL/GenBank/DDBJ databases">
        <authorList>
            <person name="Gilroy R."/>
        </authorList>
    </citation>
    <scope>NUCLEOTIDE SEQUENCE</scope>
    <source>
        <strain evidence="2">ChiSxjej1B13-7958</strain>
    </source>
</reference>
<evidence type="ECO:0000313" key="3">
    <source>
        <dbReference type="Proteomes" id="UP000824242"/>
    </source>
</evidence>
<evidence type="ECO:0000313" key="2">
    <source>
        <dbReference type="EMBL" id="HIR46828.1"/>
    </source>
</evidence>
<dbReference type="SUPFAM" id="SSF50475">
    <property type="entry name" value="FMN-binding split barrel"/>
    <property type="match status" value="1"/>
</dbReference>
<name>A0A9D1DEM6_9FIRM</name>
<dbReference type="Proteomes" id="UP000824242">
    <property type="component" value="Unassembled WGS sequence"/>
</dbReference>
<proteinExistence type="predicted"/>
<dbReference type="AlphaFoldDB" id="A0A9D1DEM6"/>
<dbReference type="Pfam" id="PF01243">
    <property type="entry name" value="PNPOx_N"/>
    <property type="match status" value="1"/>
</dbReference>
<reference evidence="2" key="2">
    <citation type="journal article" date="2021" name="PeerJ">
        <title>Extensive microbial diversity within the chicken gut microbiome revealed by metagenomics and culture.</title>
        <authorList>
            <person name="Gilroy R."/>
            <person name="Ravi A."/>
            <person name="Getino M."/>
            <person name="Pursley I."/>
            <person name="Horton D.L."/>
            <person name="Alikhan N.F."/>
            <person name="Baker D."/>
            <person name="Gharbi K."/>
            <person name="Hall N."/>
            <person name="Watson M."/>
            <person name="Adriaenssens E.M."/>
            <person name="Foster-Nyarko E."/>
            <person name="Jarju S."/>
            <person name="Secka A."/>
            <person name="Antonio M."/>
            <person name="Oren A."/>
            <person name="Chaudhuri R.R."/>
            <person name="La Ragione R."/>
            <person name="Hildebrand F."/>
            <person name="Pallen M.J."/>
        </authorList>
    </citation>
    <scope>NUCLEOTIDE SEQUENCE</scope>
    <source>
        <strain evidence="2">ChiSxjej1B13-7958</strain>
    </source>
</reference>
<dbReference type="InterPro" id="IPR011576">
    <property type="entry name" value="Pyridox_Oxase_N"/>
</dbReference>
<dbReference type="Gene3D" id="2.30.110.10">
    <property type="entry name" value="Electron Transport, Fmn-binding Protein, Chain A"/>
    <property type="match status" value="1"/>
</dbReference>
<organism evidence="2 3">
    <name type="scientific">Candidatus Caccousia avicola</name>
    <dbReference type="NCBI Taxonomy" id="2840721"/>
    <lineage>
        <taxon>Bacteria</taxon>
        <taxon>Bacillati</taxon>
        <taxon>Bacillota</taxon>
        <taxon>Clostridia</taxon>
        <taxon>Eubacteriales</taxon>
        <taxon>Oscillospiraceae</taxon>
        <taxon>Oscillospiraceae incertae sedis</taxon>
        <taxon>Candidatus Caccousia</taxon>
    </lineage>
</organism>